<evidence type="ECO:0000313" key="3">
    <source>
        <dbReference type="EMBL" id="MWV55235.1"/>
    </source>
</evidence>
<dbReference type="RefSeq" id="WP_011890315.1">
    <property type="nucleotide sequence ID" value="NZ_WUBZ01000074.1"/>
</dbReference>
<sequence>MKKIMTAVSLSMVLTATSVYAVDDTITGDNAAINNSRAEVDATAAVGSSFVEMTFEAAEMQPYMPGTLSAPVVSPTLFSIMGKPAQIAGLPVLSQFFFSTSLHDVEVGRSGNTKVIFNGESLPERKKLDKRKVKFDFNGLTHGKVVGSLTVQSRKKSSDEVDLPSVIYDATHYMACSDAFQGYDVLLLSVPDLISYAVGVDANSRGMSISPVVSGLINGPLGALTGLSTGLSNTGGVTAPTALVGCTFLIVIEDNAQQEINLAKCFGRSPIASRMKHDKDETNGSANEGVVGKKYESTHPEPVK</sequence>
<keyword evidence="2" id="KW-0732">Signal</keyword>
<feature type="region of interest" description="Disordered" evidence="1">
    <location>
        <begin position="275"/>
        <end position="304"/>
    </location>
</feature>
<proteinExistence type="predicted"/>
<comment type="caution">
    <text evidence="3">The sequence shown here is derived from an EMBL/GenBank/DDBJ whole genome shotgun (WGS) entry which is preliminary data.</text>
</comment>
<gene>
    <name evidence="3" type="ORF">GJ685_09245</name>
</gene>
<name>A0ABW9UQ98_CHLPH</name>
<evidence type="ECO:0000313" key="4">
    <source>
        <dbReference type="Proteomes" id="UP000489351"/>
    </source>
</evidence>
<evidence type="ECO:0000256" key="1">
    <source>
        <dbReference type="SAM" id="MobiDB-lite"/>
    </source>
</evidence>
<feature type="compositionally biased region" description="Basic and acidic residues" evidence="1">
    <location>
        <begin position="291"/>
        <end position="304"/>
    </location>
</feature>
<organism evidence="3 4">
    <name type="scientific">Chlorobium phaeovibrioides</name>
    <dbReference type="NCBI Taxonomy" id="1094"/>
    <lineage>
        <taxon>Bacteria</taxon>
        <taxon>Pseudomonadati</taxon>
        <taxon>Chlorobiota</taxon>
        <taxon>Chlorobiia</taxon>
        <taxon>Chlorobiales</taxon>
        <taxon>Chlorobiaceae</taxon>
        <taxon>Chlorobium/Pelodictyon group</taxon>
        <taxon>Chlorobium</taxon>
    </lineage>
</organism>
<feature type="signal peptide" evidence="2">
    <location>
        <begin position="1"/>
        <end position="21"/>
    </location>
</feature>
<feature type="chain" id="PRO_5045656841" evidence="2">
    <location>
        <begin position="22"/>
        <end position="304"/>
    </location>
</feature>
<accession>A0ABW9UQ98</accession>
<reference evidence="3 4" key="1">
    <citation type="submission" date="2019-11" db="EMBL/GenBank/DDBJ databases">
        <title>Green- and brown-colored morphotypes of Chlorobia in the stratified aquatic ecosystems of Kandalaksha Gulf (White Sea): A model for study of the accessory genome evolution.</title>
        <authorList>
            <person name="Grouzdev D.S."/>
        </authorList>
    </citation>
    <scope>NUCLEOTIDE SEQUENCE [LARGE SCALE GENOMIC DNA]</scope>
    <source>
        <strain evidence="3 4">ZM</strain>
    </source>
</reference>
<evidence type="ECO:0000256" key="2">
    <source>
        <dbReference type="SAM" id="SignalP"/>
    </source>
</evidence>
<dbReference type="EMBL" id="WUBZ01000074">
    <property type="protein sequence ID" value="MWV55235.1"/>
    <property type="molecule type" value="Genomic_DNA"/>
</dbReference>
<protein>
    <submittedName>
        <fullName evidence="3">Uncharacterized protein</fullName>
    </submittedName>
</protein>
<dbReference type="Proteomes" id="UP000489351">
    <property type="component" value="Unassembled WGS sequence"/>
</dbReference>
<keyword evidence="4" id="KW-1185">Reference proteome</keyword>